<evidence type="ECO:0000313" key="2">
    <source>
        <dbReference type="EMBL" id="GHO91771.1"/>
    </source>
</evidence>
<gene>
    <name evidence="2" type="ORF">KSF_018190</name>
</gene>
<comment type="similarity">
    <text evidence="1">Belongs to the GSP E family.</text>
</comment>
<dbReference type="Gene3D" id="3.40.50.300">
    <property type="entry name" value="P-loop containing nucleotide triphosphate hydrolases"/>
    <property type="match status" value="1"/>
</dbReference>
<dbReference type="SUPFAM" id="SSF52540">
    <property type="entry name" value="P-loop containing nucleoside triphosphate hydrolases"/>
    <property type="match status" value="1"/>
</dbReference>
<reference evidence="2" key="1">
    <citation type="submission" date="2020-10" db="EMBL/GenBank/DDBJ databases">
        <title>Taxonomic study of unclassified bacteria belonging to the class Ktedonobacteria.</title>
        <authorList>
            <person name="Yabe S."/>
            <person name="Wang C.M."/>
            <person name="Zheng Y."/>
            <person name="Sakai Y."/>
            <person name="Cavaletti L."/>
            <person name="Monciardini P."/>
            <person name="Donadio S."/>
        </authorList>
    </citation>
    <scope>NUCLEOTIDE SEQUENCE</scope>
    <source>
        <strain evidence="2">ID150040</strain>
    </source>
</reference>
<sequence length="282" mass="32058">MFDPRDPYERYYWHYESRRPLTVAQIIALRSVDVETAALVWLLLENGASLTVAGPTDPTPGVGKTTTLNALLQFLPENTALAYMSGMYENFAFTRSSDIDPATTYALCNEVSDHLPIYMWGRVARRYLSLPVQGYHVATSVHADTIDEVISMYQRDLRLGVDDVRRLGLVINIGLVGRIYPPRRRWFTTHFFQPDPDPKRPNAIVPVPLSLWNNVDDTFELADQAILDDLANWLQIPCQEFPLALKRRIDCLKELSQGTGAGAEEMYEAIADLREREQKSQP</sequence>
<dbReference type="GO" id="GO:0016887">
    <property type="term" value="F:ATP hydrolysis activity"/>
    <property type="evidence" value="ECO:0007669"/>
    <property type="project" value="InterPro"/>
</dbReference>
<name>A0A8J3IKD5_9CHLR</name>
<evidence type="ECO:0000256" key="1">
    <source>
        <dbReference type="ARBA" id="ARBA00006611"/>
    </source>
</evidence>
<organism evidence="2 3">
    <name type="scientific">Reticulibacter mediterranei</name>
    <dbReference type="NCBI Taxonomy" id="2778369"/>
    <lineage>
        <taxon>Bacteria</taxon>
        <taxon>Bacillati</taxon>
        <taxon>Chloroflexota</taxon>
        <taxon>Ktedonobacteria</taxon>
        <taxon>Ktedonobacterales</taxon>
        <taxon>Reticulibacteraceae</taxon>
        <taxon>Reticulibacter</taxon>
    </lineage>
</organism>
<accession>A0A8J3IKD5</accession>
<dbReference type="AlphaFoldDB" id="A0A8J3IKD5"/>
<dbReference type="RefSeq" id="WP_220202646.1">
    <property type="nucleotide sequence ID" value="NZ_BNJK01000001.1"/>
</dbReference>
<protein>
    <submittedName>
        <fullName evidence="2">Uncharacterized protein</fullName>
    </submittedName>
</protein>
<dbReference type="InterPro" id="IPR050921">
    <property type="entry name" value="T4SS_GSP_E_ATPase"/>
</dbReference>
<dbReference type="InterPro" id="IPR027417">
    <property type="entry name" value="P-loop_NTPase"/>
</dbReference>
<dbReference type="PANTHER" id="PTHR30486:SF6">
    <property type="entry name" value="TYPE IV PILUS RETRACTATION ATPASE PILT"/>
    <property type="match status" value="1"/>
</dbReference>
<evidence type="ECO:0000313" key="3">
    <source>
        <dbReference type="Proteomes" id="UP000597444"/>
    </source>
</evidence>
<keyword evidence="3" id="KW-1185">Reference proteome</keyword>
<dbReference type="Proteomes" id="UP000597444">
    <property type="component" value="Unassembled WGS sequence"/>
</dbReference>
<proteinExistence type="inferred from homology"/>
<dbReference type="EMBL" id="BNJK01000001">
    <property type="protein sequence ID" value="GHO91771.1"/>
    <property type="molecule type" value="Genomic_DNA"/>
</dbReference>
<dbReference type="PANTHER" id="PTHR30486">
    <property type="entry name" value="TWITCHING MOTILITY PROTEIN PILT"/>
    <property type="match status" value="1"/>
</dbReference>
<comment type="caution">
    <text evidence="2">The sequence shown here is derived from an EMBL/GenBank/DDBJ whole genome shotgun (WGS) entry which is preliminary data.</text>
</comment>